<reference evidence="8" key="1">
    <citation type="submission" date="2018-01" db="EMBL/GenBank/DDBJ databases">
        <title>Rubneribacter badeniensis gen. nov., sp. nov., and Colonibacter rubneri, gen. nov., sp. nov., WGS of new members of the Eggerthellaceae.</title>
        <authorList>
            <person name="Danylec N."/>
            <person name="Stoll D.A."/>
            <person name="Doetsch A."/>
            <person name="Kulling S.E."/>
            <person name="Huch M."/>
        </authorList>
    </citation>
    <scope>NUCLEOTIDE SEQUENCE [LARGE SCALE GENOMIC DNA]</scope>
    <source>
        <strain evidence="8">ResAG-96</strain>
    </source>
</reference>
<keyword evidence="3 6" id="KW-0812">Transmembrane</keyword>
<evidence type="ECO:0000256" key="3">
    <source>
        <dbReference type="ARBA" id="ARBA00022692"/>
    </source>
</evidence>
<evidence type="ECO:0000313" key="8">
    <source>
        <dbReference type="Proteomes" id="UP000236197"/>
    </source>
</evidence>
<gene>
    <name evidence="7" type="ORF">C2L71_08875</name>
</gene>
<dbReference type="AlphaFoldDB" id="A0A2K2UA89"/>
<name>A0A2K2UA89_9ACTN</name>
<evidence type="ECO:0000256" key="2">
    <source>
        <dbReference type="ARBA" id="ARBA00022475"/>
    </source>
</evidence>
<keyword evidence="5 6" id="KW-0472">Membrane</keyword>
<feature type="transmembrane region" description="Helical" evidence="6">
    <location>
        <begin position="373"/>
        <end position="396"/>
    </location>
</feature>
<feature type="transmembrane region" description="Helical" evidence="6">
    <location>
        <begin position="100"/>
        <end position="117"/>
    </location>
</feature>
<feature type="transmembrane region" description="Helical" evidence="6">
    <location>
        <begin position="402"/>
        <end position="424"/>
    </location>
</feature>
<dbReference type="RefSeq" id="WP_103265417.1">
    <property type="nucleotide sequence ID" value="NZ_CABMLE010000011.1"/>
</dbReference>
<feature type="transmembrane region" description="Helical" evidence="6">
    <location>
        <begin position="59"/>
        <end position="79"/>
    </location>
</feature>
<proteinExistence type="predicted"/>
<dbReference type="Pfam" id="PF01943">
    <property type="entry name" value="Polysacc_synt"/>
    <property type="match status" value="1"/>
</dbReference>
<keyword evidence="2" id="KW-1003">Cell membrane</keyword>
<accession>A0A2K2UA89</accession>
<feature type="transmembrane region" description="Helical" evidence="6">
    <location>
        <begin position="340"/>
        <end position="361"/>
    </location>
</feature>
<evidence type="ECO:0000256" key="5">
    <source>
        <dbReference type="ARBA" id="ARBA00023136"/>
    </source>
</evidence>
<organism evidence="7 8">
    <name type="scientific">Enteroscipio rubneri</name>
    <dbReference type="NCBI Taxonomy" id="2070686"/>
    <lineage>
        <taxon>Bacteria</taxon>
        <taxon>Bacillati</taxon>
        <taxon>Actinomycetota</taxon>
        <taxon>Coriobacteriia</taxon>
        <taxon>Eggerthellales</taxon>
        <taxon>Eggerthellaceae</taxon>
        <taxon>Enteroscipio</taxon>
    </lineage>
</organism>
<dbReference type="EMBL" id="PPEK01000011">
    <property type="protein sequence ID" value="PNV67189.1"/>
    <property type="molecule type" value="Genomic_DNA"/>
</dbReference>
<dbReference type="PANTHER" id="PTHR30250:SF11">
    <property type="entry name" value="O-ANTIGEN TRANSPORTER-RELATED"/>
    <property type="match status" value="1"/>
</dbReference>
<evidence type="ECO:0000256" key="6">
    <source>
        <dbReference type="SAM" id="Phobius"/>
    </source>
</evidence>
<dbReference type="InterPro" id="IPR002797">
    <property type="entry name" value="Polysacc_synth"/>
</dbReference>
<feature type="transmembrane region" description="Helical" evidence="6">
    <location>
        <begin position="154"/>
        <end position="173"/>
    </location>
</feature>
<evidence type="ECO:0000256" key="1">
    <source>
        <dbReference type="ARBA" id="ARBA00004651"/>
    </source>
</evidence>
<evidence type="ECO:0000313" key="7">
    <source>
        <dbReference type="EMBL" id="PNV67189.1"/>
    </source>
</evidence>
<feature type="transmembrane region" description="Helical" evidence="6">
    <location>
        <begin position="21"/>
        <end position="44"/>
    </location>
</feature>
<dbReference type="OrthoDB" id="43925at2"/>
<comment type="subcellular location">
    <subcellularLocation>
        <location evidence="1">Cell membrane</location>
        <topology evidence="1">Multi-pass membrane protein</topology>
    </subcellularLocation>
</comment>
<keyword evidence="4 6" id="KW-1133">Transmembrane helix</keyword>
<feature type="transmembrane region" description="Helical" evidence="6">
    <location>
        <begin position="226"/>
        <end position="246"/>
    </location>
</feature>
<dbReference type="InterPro" id="IPR050833">
    <property type="entry name" value="Poly_Biosynth_Transport"/>
</dbReference>
<dbReference type="PANTHER" id="PTHR30250">
    <property type="entry name" value="PST FAMILY PREDICTED COLANIC ACID TRANSPORTER"/>
    <property type="match status" value="1"/>
</dbReference>
<sequence>MLLAIEDIKHVFASLKAKGAFAILSGAFLTKVAAFLGSLILVRIMSKSEYGVLGYMENLYTYACLFAGYGLNNAVYRYLVLKETEAEKKGIFDYVVSQGTKFNIVYVAVLSLLAFLFPHSEEFSTAHLLLPLMLLALPLQFLSDTCSFSLRGLFRNRAFAFTAVLTVVLVWGAKAAGATLSGLEGVAASWPIAYCVVAFVLLLYFRNNIFSSVPAIAPEKEERRGIRSYSLQYMVTNSLWALFLQNDLLMISLLTGDASAVADYKVAFAIPSVIAILSSSVGIFVAPYFIKQENDKAWVWSNYKKTFIGTAVLVGGAAILVCLVAEPVVGFFYGEQYLNIVPLMNLLLVTAFVTNGLRYTTANLLAAMGKIRVNMFVSFSGMVCQIVLNFILIPLFGVYGAAYTSIMVYSFMAIAVFVPFVMMYRAH</sequence>
<evidence type="ECO:0000256" key="4">
    <source>
        <dbReference type="ARBA" id="ARBA00022989"/>
    </source>
</evidence>
<keyword evidence="8" id="KW-1185">Reference proteome</keyword>
<feature type="transmembrane region" description="Helical" evidence="6">
    <location>
        <begin position="266"/>
        <end position="290"/>
    </location>
</feature>
<comment type="caution">
    <text evidence="7">The sequence shown here is derived from an EMBL/GenBank/DDBJ whole genome shotgun (WGS) entry which is preliminary data.</text>
</comment>
<protein>
    <submittedName>
        <fullName evidence="7">Uncharacterized protein</fullName>
    </submittedName>
</protein>
<feature type="transmembrane region" description="Helical" evidence="6">
    <location>
        <begin position="123"/>
        <end position="142"/>
    </location>
</feature>
<feature type="transmembrane region" description="Helical" evidence="6">
    <location>
        <begin position="311"/>
        <end position="334"/>
    </location>
</feature>
<dbReference type="Proteomes" id="UP000236197">
    <property type="component" value="Unassembled WGS sequence"/>
</dbReference>
<dbReference type="GO" id="GO:0005886">
    <property type="term" value="C:plasma membrane"/>
    <property type="evidence" value="ECO:0007669"/>
    <property type="project" value="UniProtKB-SubCell"/>
</dbReference>
<feature type="transmembrane region" description="Helical" evidence="6">
    <location>
        <begin position="185"/>
        <end position="205"/>
    </location>
</feature>